<evidence type="ECO:0000256" key="6">
    <source>
        <dbReference type="SAM" id="Phobius"/>
    </source>
</evidence>
<feature type="transmembrane region" description="Helical" evidence="6">
    <location>
        <begin position="223"/>
        <end position="240"/>
    </location>
</feature>
<sequence>MVQTGVQRALGARLRSFLAHSLHNRLSAFFAGLGVTALLQSSTATGLMVTGFGAEGLVSLTQGLAIMLGANVGTTLIVQPLSFDVSLVAPILVLAGYFLFRRARAGTRDFGRVFIGLGLILFALHQFLALLGPITANPLTRAFLEALSTHIVFIMLIGVALAWAAHSSVAIVLLAMSLATNGVLTVAGGIALALGANVGTALNPVVEGGGNDPATRRLPLGNLLARIGGALAILAVYPWITPFVTGIESAPARAIADFHLGFNLVLALLLFPLLKPYSRLLERLLPSHPQDESPDAPRYLQLVAAGAPVAVALAGATREALRLSDVLEEMLAGLHDALANPSRRQIKETRALDDRLDRLNRAIKENLLAIDTGRLDELTNEKLARILTFSINLEQAGDLIDRGLLGIASRRIKRGVAFSREGNADLVAQVDRLRETLHNSTAVFLSGDIAAARALVSEKDVFRCLEEDATAAHFDRLRSGNVETVETSALHLDALRDLKRVSSHLIEASAYPILKKRGDLLPTRLRTVE</sequence>
<evidence type="ECO:0000256" key="1">
    <source>
        <dbReference type="ARBA" id="ARBA00004651"/>
    </source>
</evidence>
<keyword evidence="9" id="KW-1185">Reference proteome</keyword>
<dbReference type="GO" id="GO:0044341">
    <property type="term" value="P:sodium-dependent phosphate transport"/>
    <property type="evidence" value="ECO:0007669"/>
    <property type="project" value="InterPro"/>
</dbReference>
<keyword evidence="4 6" id="KW-1133">Transmembrane helix</keyword>
<feature type="transmembrane region" description="Helical" evidence="6">
    <location>
        <begin position="112"/>
        <end position="131"/>
    </location>
</feature>
<evidence type="ECO:0000313" key="8">
    <source>
        <dbReference type="EMBL" id="EQB08789.1"/>
    </source>
</evidence>
<organism evidence="8 9">
    <name type="scientific">Novosphingobium lindaniclasticum LE124</name>
    <dbReference type="NCBI Taxonomy" id="1096930"/>
    <lineage>
        <taxon>Bacteria</taxon>
        <taxon>Pseudomonadati</taxon>
        <taxon>Pseudomonadota</taxon>
        <taxon>Alphaproteobacteria</taxon>
        <taxon>Sphingomonadales</taxon>
        <taxon>Sphingomonadaceae</taxon>
        <taxon>Novosphingobium</taxon>
    </lineage>
</organism>
<accession>T0IGN7</accession>
<comment type="subcellular location">
    <subcellularLocation>
        <location evidence="1">Cell membrane</location>
        <topology evidence="1">Multi-pass membrane protein</topology>
    </subcellularLocation>
</comment>
<dbReference type="InterPro" id="IPR003841">
    <property type="entry name" value="Na/Pi_transpt"/>
</dbReference>
<dbReference type="InterPro" id="IPR038078">
    <property type="entry name" value="PhoU-like_sf"/>
</dbReference>
<feature type="transmembrane region" description="Helical" evidence="6">
    <location>
        <begin position="26"/>
        <end position="49"/>
    </location>
</feature>
<dbReference type="AlphaFoldDB" id="T0IGN7"/>
<dbReference type="NCBIfam" id="NF037997">
    <property type="entry name" value="Na_Pi_symport"/>
    <property type="match status" value="1"/>
</dbReference>
<dbReference type="PANTHER" id="PTHR10010">
    <property type="entry name" value="SOLUTE CARRIER FAMILY 34 SODIUM PHOSPHATE , MEMBER 2-RELATED"/>
    <property type="match status" value="1"/>
</dbReference>
<dbReference type="GO" id="GO:0005886">
    <property type="term" value="C:plasma membrane"/>
    <property type="evidence" value="ECO:0007669"/>
    <property type="project" value="UniProtKB-SubCell"/>
</dbReference>
<dbReference type="eggNOG" id="COG1283">
    <property type="taxonomic scope" value="Bacteria"/>
</dbReference>
<dbReference type="Pfam" id="PF02690">
    <property type="entry name" value="Na_Pi_cotrans"/>
    <property type="match status" value="2"/>
</dbReference>
<feature type="transmembrane region" description="Helical" evidence="6">
    <location>
        <begin position="260"/>
        <end position="278"/>
    </location>
</feature>
<dbReference type="Gene3D" id="1.20.58.220">
    <property type="entry name" value="Phosphate transport system protein phou homolog 2, domain 2"/>
    <property type="match status" value="1"/>
</dbReference>
<dbReference type="Proteomes" id="UP000015527">
    <property type="component" value="Unassembled WGS sequence"/>
</dbReference>
<feature type="domain" description="PhoU" evidence="7">
    <location>
        <begin position="322"/>
        <end position="400"/>
    </location>
</feature>
<evidence type="ECO:0000256" key="5">
    <source>
        <dbReference type="ARBA" id="ARBA00023136"/>
    </source>
</evidence>
<evidence type="ECO:0000313" key="9">
    <source>
        <dbReference type="Proteomes" id="UP000015527"/>
    </source>
</evidence>
<feature type="transmembrane region" description="Helical" evidence="6">
    <location>
        <begin position="151"/>
        <end position="176"/>
    </location>
</feature>
<keyword evidence="5 6" id="KW-0472">Membrane</keyword>
<feature type="transmembrane region" description="Helical" evidence="6">
    <location>
        <begin position="83"/>
        <end position="100"/>
    </location>
</feature>
<name>T0IGN7_9SPHN</name>
<evidence type="ECO:0000256" key="2">
    <source>
        <dbReference type="ARBA" id="ARBA00022475"/>
    </source>
</evidence>
<dbReference type="EMBL" id="ATHL01000141">
    <property type="protein sequence ID" value="EQB08789.1"/>
    <property type="molecule type" value="Genomic_DNA"/>
</dbReference>
<keyword evidence="3 6" id="KW-0812">Transmembrane</keyword>
<proteinExistence type="predicted"/>
<comment type="caution">
    <text evidence="8">The sequence shown here is derived from an EMBL/GenBank/DDBJ whole genome shotgun (WGS) entry which is preliminary data.</text>
</comment>
<dbReference type="GO" id="GO:0005436">
    <property type="term" value="F:sodium:phosphate symporter activity"/>
    <property type="evidence" value="ECO:0007669"/>
    <property type="project" value="InterPro"/>
</dbReference>
<dbReference type="InterPro" id="IPR026022">
    <property type="entry name" value="PhoU_dom"/>
</dbReference>
<protein>
    <recommendedName>
        <fullName evidence="7">PhoU domain-containing protein</fullName>
    </recommendedName>
</protein>
<gene>
    <name evidence="8" type="ORF">L284_20900</name>
</gene>
<dbReference type="PATRIC" id="fig|1096930.3.peg.4106"/>
<dbReference type="PANTHER" id="PTHR10010:SF46">
    <property type="entry name" value="SODIUM-DEPENDENT PHOSPHATE TRANSPORT PROTEIN 2B"/>
    <property type="match status" value="1"/>
</dbReference>
<dbReference type="SUPFAM" id="SSF109755">
    <property type="entry name" value="PhoU-like"/>
    <property type="match status" value="1"/>
</dbReference>
<evidence type="ECO:0000256" key="4">
    <source>
        <dbReference type="ARBA" id="ARBA00022989"/>
    </source>
</evidence>
<dbReference type="Pfam" id="PF01895">
    <property type="entry name" value="PhoU"/>
    <property type="match status" value="1"/>
</dbReference>
<evidence type="ECO:0000259" key="7">
    <source>
        <dbReference type="Pfam" id="PF01895"/>
    </source>
</evidence>
<evidence type="ECO:0000256" key="3">
    <source>
        <dbReference type="ARBA" id="ARBA00022692"/>
    </source>
</evidence>
<reference evidence="8 9" key="1">
    <citation type="journal article" date="2013" name="Genome Announc.">
        <title>Genome Sequence of Novosphingobium lindaniclasticum LE124T, Isolated from a Hexachlorocyclohexane Dumpsite.</title>
        <authorList>
            <person name="Saxena A."/>
            <person name="Nayyar N."/>
            <person name="Sangwan N."/>
            <person name="Kumari R."/>
            <person name="Khurana J.P."/>
            <person name="Lal R."/>
        </authorList>
    </citation>
    <scope>NUCLEOTIDE SEQUENCE [LARGE SCALE GENOMIC DNA]</scope>
    <source>
        <strain evidence="8 9">LE124</strain>
    </source>
</reference>
<keyword evidence="2" id="KW-1003">Cell membrane</keyword>